<proteinExistence type="predicted"/>
<dbReference type="Proteomes" id="UP001472677">
    <property type="component" value="Unassembled WGS sequence"/>
</dbReference>
<evidence type="ECO:0000313" key="2">
    <source>
        <dbReference type="Proteomes" id="UP001472677"/>
    </source>
</evidence>
<comment type="caution">
    <text evidence="1">The sequence shown here is derived from an EMBL/GenBank/DDBJ whole genome shotgun (WGS) entry which is preliminary data.</text>
</comment>
<sequence>MIKPVWNTLLSDYKDGIFFTLLLSVWLLDNLYNTTYQNDLDCAGSSPFALVSWQPSGPVWYYINSDEAVSPRTLAGSMGGAFHDPVGNFILAYHRSLGLTYIIHAKL</sequence>
<evidence type="ECO:0000313" key="1">
    <source>
        <dbReference type="EMBL" id="KAK8522955.1"/>
    </source>
</evidence>
<keyword evidence="2" id="KW-1185">Reference proteome</keyword>
<name>A0ABR2CT44_9ROSI</name>
<reference evidence="1 2" key="1">
    <citation type="journal article" date="2024" name="G3 (Bethesda)">
        <title>Genome assembly of Hibiscus sabdariffa L. provides insights into metabolisms of medicinal natural products.</title>
        <authorList>
            <person name="Kim T."/>
        </authorList>
    </citation>
    <scope>NUCLEOTIDE SEQUENCE [LARGE SCALE GENOMIC DNA]</scope>
    <source>
        <strain evidence="1">TK-2024</strain>
        <tissue evidence="1">Old leaves</tissue>
    </source>
</reference>
<protein>
    <submittedName>
        <fullName evidence="1">Uncharacterized protein</fullName>
    </submittedName>
</protein>
<gene>
    <name evidence="1" type="ORF">V6N12_073667</name>
</gene>
<accession>A0ABR2CT44</accession>
<organism evidence="1 2">
    <name type="scientific">Hibiscus sabdariffa</name>
    <name type="common">roselle</name>
    <dbReference type="NCBI Taxonomy" id="183260"/>
    <lineage>
        <taxon>Eukaryota</taxon>
        <taxon>Viridiplantae</taxon>
        <taxon>Streptophyta</taxon>
        <taxon>Embryophyta</taxon>
        <taxon>Tracheophyta</taxon>
        <taxon>Spermatophyta</taxon>
        <taxon>Magnoliopsida</taxon>
        <taxon>eudicotyledons</taxon>
        <taxon>Gunneridae</taxon>
        <taxon>Pentapetalae</taxon>
        <taxon>rosids</taxon>
        <taxon>malvids</taxon>
        <taxon>Malvales</taxon>
        <taxon>Malvaceae</taxon>
        <taxon>Malvoideae</taxon>
        <taxon>Hibiscus</taxon>
    </lineage>
</organism>
<dbReference type="EMBL" id="JBBPBM010000044">
    <property type="protein sequence ID" value="KAK8522955.1"/>
    <property type="molecule type" value="Genomic_DNA"/>
</dbReference>